<protein>
    <submittedName>
        <fullName evidence="2">GIY-YIG nuclease family protein</fullName>
    </submittedName>
</protein>
<dbReference type="InterPro" id="IPR000305">
    <property type="entry name" value="GIY-YIG_endonuc"/>
</dbReference>
<gene>
    <name evidence="2" type="ORF">I4I82_33305</name>
</gene>
<evidence type="ECO:0000313" key="3">
    <source>
        <dbReference type="Proteomes" id="UP000694300"/>
    </source>
</evidence>
<sequence length="132" mass="15023">MNSTTSRDLTSVSAPTWSAWRQAVIDRPPALHLDGTVAYVEGWALLVPTDSGVYLMHDLRGFLYIGRTRNLNARYRQHYWATHNPNLLVALRQPIGQTQFSWTCCDDATAADLERDLIRGFQPLCNQIRFTS</sequence>
<dbReference type="EMBL" id="JADQDF010000002">
    <property type="protein sequence ID" value="MBW0132526.1"/>
    <property type="molecule type" value="Genomic_DNA"/>
</dbReference>
<feature type="domain" description="GIY-YIG" evidence="1">
    <location>
        <begin position="49"/>
        <end position="127"/>
    </location>
</feature>
<keyword evidence="3" id="KW-1185">Reference proteome</keyword>
<name>A0ABS6UJW9_9PSEU</name>
<comment type="caution">
    <text evidence="2">The sequence shown here is derived from an EMBL/GenBank/DDBJ whole genome shotgun (WGS) entry which is preliminary data.</text>
</comment>
<evidence type="ECO:0000313" key="2">
    <source>
        <dbReference type="EMBL" id="MBW0132526.1"/>
    </source>
</evidence>
<dbReference type="Pfam" id="PF01541">
    <property type="entry name" value="GIY-YIG"/>
    <property type="match status" value="1"/>
</dbReference>
<evidence type="ECO:0000259" key="1">
    <source>
        <dbReference type="PROSITE" id="PS50164"/>
    </source>
</evidence>
<accession>A0ABS6UJW9</accession>
<dbReference type="SMART" id="SM00465">
    <property type="entry name" value="GIYc"/>
    <property type="match status" value="1"/>
</dbReference>
<dbReference type="PROSITE" id="PS50164">
    <property type="entry name" value="GIY_YIG"/>
    <property type="match status" value="1"/>
</dbReference>
<reference evidence="2 3" key="1">
    <citation type="submission" date="2020-11" db="EMBL/GenBank/DDBJ databases">
        <title>Pseudonocardia abyssalis sp. nov. and Pseudonocardia oceani sp. nov., description and phylogenomic analysis of two novel actinomycetes isolated from the deep Southern Ocean.</title>
        <authorList>
            <person name="Parra J."/>
        </authorList>
    </citation>
    <scope>NUCLEOTIDE SEQUENCE [LARGE SCALE GENOMIC DNA]</scope>
    <source>
        <strain evidence="3">KRD185</strain>
    </source>
</reference>
<dbReference type="Proteomes" id="UP000694300">
    <property type="component" value="Unassembled WGS sequence"/>
</dbReference>
<dbReference type="RefSeq" id="WP_218589624.1">
    <property type="nucleotide sequence ID" value="NZ_JADQDE010000108.1"/>
</dbReference>
<proteinExistence type="predicted"/>
<organism evidence="2 3">
    <name type="scientific">Pseudonocardia oceani</name>
    <dbReference type="NCBI Taxonomy" id="2792013"/>
    <lineage>
        <taxon>Bacteria</taxon>
        <taxon>Bacillati</taxon>
        <taxon>Actinomycetota</taxon>
        <taxon>Actinomycetes</taxon>
        <taxon>Pseudonocardiales</taxon>
        <taxon>Pseudonocardiaceae</taxon>
        <taxon>Pseudonocardia</taxon>
    </lineage>
</organism>